<evidence type="ECO:0000256" key="4">
    <source>
        <dbReference type="ARBA" id="ARBA00022803"/>
    </source>
</evidence>
<dbReference type="InterPro" id="IPR051476">
    <property type="entry name" value="Bac_ResReg_Asp_Phosphatase"/>
</dbReference>
<keyword evidence="4 6" id="KW-0802">TPR repeat</keyword>
<comment type="caution">
    <text evidence="9">The sequence shown here is derived from an EMBL/GenBank/DDBJ whole genome shotgun (WGS) entry which is preliminary data.</text>
</comment>
<feature type="signal peptide" evidence="8">
    <location>
        <begin position="1"/>
        <end position="23"/>
    </location>
</feature>
<keyword evidence="8" id="KW-0732">Signal</keyword>
<gene>
    <name evidence="9" type="ORF">RM573_17105</name>
</gene>
<evidence type="ECO:0000256" key="2">
    <source>
        <dbReference type="ARBA" id="ARBA00022490"/>
    </source>
</evidence>
<protein>
    <submittedName>
        <fullName evidence="9">Tetratricopeptide repeat protein</fullName>
    </submittedName>
</protein>
<keyword evidence="3" id="KW-0677">Repeat</keyword>
<feature type="transmembrane region" description="Helical" evidence="7">
    <location>
        <begin position="433"/>
        <end position="453"/>
    </location>
</feature>
<dbReference type="PANTHER" id="PTHR46630:SF1">
    <property type="entry name" value="TETRATRICOPEPTIDE REPEAT PROTEIN 29"/>
    <property type="match status" value="1"/>
</dbReference>
<reference evidence="9 10" key="1">
    <citation type="submission" date="2023-09" db="EMBL/GenBank/DDBJ databases">
        <authorList>
            <person name="Rey-Velasco X."/>
        </authorList>
    </citation>
    <scope>NUCLEOTIDE SEQUENCE [LARGE SCALE GENOMIC DNA]</scope>
    <source>
        <strain evidence="9 10">W431</strain>
    </source>
</reference>
<keyword evidence="2" id="KW-0963">Cytoplasm</keyword>
<dbReference type="Proteomes" id="UP001266357">
    <property type="component" value="Unassembled WGS sequence"/>
</dbReference>
<dbReference type="InterPro" id="IPR043128">
    <property type="entry name" value="Rev_trsase/Diguanyl_cyclase"/>
</dbReference>
<evidence type="ECO:0000256" key="6">
    <source>
        <dbReference type="PROSITE-ProRule" id="PRU00339"/>
    </source>
</evidence>
<dbReference type="Gene3D" id="3.30.70.270">
    <property type="match status" value="1"/>
</dbReference>
<accession>A0ABU3A896</accession>
<dbReference type="SUPFAM" id="SSF55073">
    <property type="entry name" value="Nucleotide cyclase"/>
    <property type="match status" value="1"/>
</dbReference>
<dbReference type="InterPro" id="IPR029787">
    <property type="entry name" value="Nucleotide_cyclase"/>
</dbReference>
<dbReference type="EMBL" id="JAVRIF010000014">
    <property type="protein sequence ID" value="MDT0605323.1"/>
    <property type="molecule type" value="Genomic_DNA"/>
</dbReference>
<feature type="repeat" description="TPR" evidence="6">
    <location>
        <begin position="232"/>
        <end position="265"/>
    </location>
</feature>
<dbReference type="Gene3D" id="1.25.40.10">
    <property type="entry name" value="Tetratricopeptide repeat domain"/>
    <property type="match status" value="2"/>
</dbReference>
<dbReference type="InterPro" id="IPR019734">
    <property type="entry name" value="TPR_rpt"/>
</dbReference>
<feature type="chain" id="PRO_5046825475" evidence="8">
    <location>
        <begin position="24"/>
        <end position="621"/>
    </location>
</feature>
<evidence type="ECO:0000256" key="5">
    <source>
        <dbReference type="ARBA" id="ARBA00038253"/>
    </source>
</evidence>
<dbReference type="RefSeq" id="WP_311584942.1">
    <property type="nucleotide sequence ID" value="NZ_JAVRIF010000014.1"/>
</dbReference>
<keyword evidence="10" id="KW-1185">Reference proteome</keyword>
<keyword evidence="7" id="KW-1133">Transmembrane helix</keyword>
<dbReference type="SMART" id="SM00028">
    <property type="entry name" value="TPR"/>
    <property type="match status" value="4"/>
</dbReference>
<keyword evidence="7" id="KW-0472">Membrane</keyword>
<organism evidence="9 10">
    <name type="scientific">Thalassotalea castellviae</name>
    <dbReference type="NCBI Taxonomy" id="3075612"/>
    <lineage>
        <taxon>Bacteria</taxon>
        <taxon>Pseudomonadati</taxon>
        <taxon>Pseudomonadota</taxon>
        <taxon>Gammaproteobacteria</taxon>
        <taxon>Alteromonadales</taxon>
        <taxon>Colwelliaceae</taxon>
        <taxon>Thalassotalea</taxon>
    </lineage>
</organism>
<evidence type="ECO:0000256" key="7">
    <source>
        <dbReference type="SAM" id="Phobius"/>
    </source>
</evidence>
<dbReference type="PANTHER" id="PTHR46630">
    <property type="entry name" value="TETRATRICOPEPTIDE REPEAT PROTEIN 29"/>
    <property type="match status" value="1"/>
</dbReference>
<keyword evidence="7" id="KW-0812">Transmembrane</keyword>
<evidence type="ECO:0000313" key="10">
    <source>
        <dbReference type="Proteomes" id="UP001266357"/>
    </source>
</evidence>
<dbReference type="SUPFAM" id="SSF48452">
    <property type="entry name" value="TPR-like"/>
    <property type="match status" value="2"/>
</dbReference>
<comment type="similarity">
    <text evidence="5">Belongs to the Rap family.</text>
</comment>
<evidence type="ECO:0000256" key="1">
    <source>
        <dbReference type="ARBA" id="ARBA00004496"/>
    </source>
</evidence>
<comment type="subcellular location">
    <subcellularLocation>
        <location evidence="1">Cytoplasm</location>
    </subcellularLocation>
</comment>
<name>A0ABU3A896_9GAMM</name>
<evidence type="ECO:0000256" key="8">
    <source>
        <dbReference type="SAM" id="SignalP"/>
    </source>
</evidence>
<evidence type="ECO:0000256" key="3">
    <source>
        <dbReference type="ARBA" id="ARBA00022737"/>
    </source>
</evidence>
<dbReference type="PROSITE" id="PS50005">
    <property type="entry name" value="TPR"/>
    <property type="match status" value="1"/>
</dbReference>
<evidence type="ECO:0000313" key="9">
    <source>
        <dbReference type="EMBL" id="MDT0605323.1"/>
    </source>
</evidence>
<proteinExistence type="inferred from homology"/>
<dbReference type="InterPro" id="IPR011990">
    <property type="entry name" value="TPR-like_helical_dom_sf"/>
</dbReference>
<sequence>MYVKKLLLFFLLLQLGIVVKSYAADENLTDIEQNIAKVERLFLIDPELLDNDEVVQLSQDIIQNRTFYDNNTVGKVFSLLADAATNKGDLSRAMQFSLDGESLTNIDVTLRLTLILKITSGYYFRGKFKQAQQMAEESVNLATQLNNPKFLVQALSYRSMTNALNLNHQQAFSDLERVKQYLTQHQEFSDHLAVLNVLASAYFYTGDYQTSVTLYNRILKLRYDLSKVNNIESTYTDLARSYLSLGRLDDAHHGFWKAITLAEKKQAPIKVAYGKMGLGQVLFRQNKAEESLEQLLKAKTLFHGQNLSLPYLTTLIYLAKVSQLLKKDDIAFQYLKEAELVADRVELTHEQIELYALLATMYHNKQLFEKAFTAQRKYTELLNKFSFSKQKLFNTMNAEKLESEKRRDLSLGMAEETDLKNQFTQKYQQQKNMIVFLISIVGLLFCLLLFLGFRARALRLNQQYDEVEKPLDYLASPSQTKKFYQQHFKMARKYEYPLMVGYFSIDNWQELEFQFNKRVIAEVSRTISTLVNEYRGEFDQVGLINQGEYLFLCPHQDSQYLKELFGQLTEALKVQFFANLGEFTIKIGYDYQSPSAQDIDPYIFLSRLSESTRAEYSSYKN</sequence>